<keyword evidence="3" id="KW-0479">Metal-binding</keyword>
<evidence type="ECO:0000256" key="2">
    <source>
        <dbReference type="PIRSR" id="PIRSR001359-2"/>
    </source>
</evidence>
<dbReference type="CDD" id="cd00947">
    <property type="entry name" value="TBP_aldolase_IIB"/>
    <property type="match status" value="1"/>
</dbReference>
<dbReference type="SUPFAM" id="SSF51569">
    <property type="entry name" value="Aldolase"/>
    <property type="match status" value="1"/>
</dbReference>
<gene>
    <name evidence="4" type="ORF">BK138_26130</name>
</gene>
<dbReference type="RefSeq" id="WP_076173783.1">
    <property type="nucleotide sequence ID" value="NZ_MRTP01000010.1"/>
</dbReference>
<dbReference type="GO" id="GO:0008270">
    <property type="term" value="F:zinc ion binding"/>
    <property type="evidence" value="ECO:0007669"/>
    <property type="project" value="InterPro"/>
</dbReference>
<dbReference type="PANTHER" id="PTHR30304:SF0">
    <property type="entry name" value="D-TAGATOSE-1,6-BISPHOSPHATE ALDOLASE SUBUNIT GATY-RELATED"/>
    <property type="match status" value="1"/>
</dbReference>
<keyword evidence="3" id="KW-0862">Zinc</keyword>
<dbReference type="GO" id="GO:0016832">
    <property type="term" value="F:aldehyde-lyase activity"/>
    <property type="evidence" value="ECO:0007669"/>
    <property type="project" value="InterPro"/>
</dbReference>
<evidence type="ECO:0000256" key="3">
    <source>
        <dbReference type="PIRSR" id="PIRSR001359-3"/>
    </source>
</evidence>
<organism evidence="4 5">
    <name type="scientific">Paenibacillus rhizosphaerae</name>
    <dbReference type="NCBI Taxonomy" id="297318"/>
    <lineage>
        <taxon>Bacteria</taxon>
        <taxon>Bacillati</taxon>
        <taxon>Bacillota</taxon>
        <taxon>Bacilli</taxon>
        <taxon>Bacillales</taxon>
        <taxon>Paenibacillaceae</taxon>
        <taxon>Paenibacillus</taxon>
    </lineage>
</organism>
<dbReference type="Gene3D" id="3.20.20.70">
    <property type="entry name" value="Aldolase class I"/>
    <property type="match status" value="1"/>
</dbReference>
<dbReference type="AlphaFoldDB" id="A0A1R1EF77"/>
<feature type="active site" description="Proton donor" evidence="1">
    <location>
        <position position="96"/>
    </location>
</feature>
<dbReference type="STRING" id="297318.BK138_26130"/>
<name>A0A1R1EF77_9BACL</name>
<accession>A0A1R1EF77</accession>
<evidence type="ECO:0000313" key="4">
    <source>
        <dbReference type="EMBL" id="OMF50495.1"/>
    </source>
</evidence>
<reference evidence="4 5" key="1">
    <citation type="submission" date="2016-11" db="EMBL/GenBank/DDBJ databases">
        <title>Paenibacillus species isolates.</title>
        <authorList>
            <person name="Beno S.M."/>
        </authorList>
    </citation>
    <scope>NUCLEOTIDE SEQUENCE [LARGE SCALE GENOMIC DNA]</scope>
    <source>
        <strain evidence="4 5">FSL R5-0378</strain>
    </source>
</reference>
<protein>
    <submittedName>
        <fullName evidence="4">Ketose-bisphosphate aldolase</fullName>
    </submittedName>
</protein>
<comment type="cofactor">
    <cofactor evidence="3">
        <name>Zn(2+)</name>
        <dbReference type="ChEBI" id="CHEBI:29105"/>
    </cofactor>
    <text evidence="3">Binds 2 Zn(2+) ions per subunit. One is catalytic and the other provides a structural contribution.</text>
</comment>
<sequence>MTTQAGAAGRSNVLTLKQALEAAEAGKYAIGSFSPRYTSMIAAVLAAGQEADSPLIVQISQKELVRYGITPKAFAEEFYRQLEEQQITVPVVLHLDHTKDMAVIAEAIEAGFTSVMIDASEKPFEDNVRESKEAADYAHARGVSVEAELGMIGTTDFVETETDEELYTDPDEAAEFVRLTGVDALAVSCGTAHGVYNVKQPKVDYARLEAIRALTPVHLVLHGGSGVPADMMQQAFTLKGGGVSKVNIATDLELSLLAALGREERMTDAECRALEPDQLAAGREAVKQTVMNKMKDFVLSAGKAGRFFQ</sequence>
<dbReference type="PANTHER" id="PTHR30304">
    <property type="entry name" value="D-TAGATOSE-1,6-BISPHOSPHATE ALDOLASE"/>
    <property type="match status" value="1"/>
</dbReference>
<keyword evidence="5" id="KW-1185">Reference proteome</keyword>
<feature type="binding site" evidence="3">
    <location>
        <position position="97"/>
    </location>
    <ligand>
        <name>Zn(2+)</name>
        <dbReference type="ChEBI" id="CHEBI:29105"/>
        <label>1</label>
        <note>catalytic</note>
    </ligand>
</feature>
<proteinExistence type="predicted"/>
<feature type="binding site" evidence="3">
    <location>
        <position position="222"/>
    </location>
    <ligand>
        <name>Zn(2+)</name>
        <dbReference type="ChEBI" id="CHEBI:29105"/>
        <label>1</label>
        <note>catalytic</note>
    </ligand>
</feature>
<comment type="caution">
    <text evidence="4">The sequence shown here is derived from an EMBL/GenBank/DDBJ whole genome shotgun (WGS) entry which is preliminary data.</text>
</comment>
<feature type="binding site" evidence="2">
    <location>
        <position position="194"/>
    </location>
    <ligand>
        <name>dihydroxyacetone phosphate</name>
        <dbReference type="ChEBI" id="CHEBI:57642"/>
    </ligand>
</feature>
<evidence type="ECO:0000313" key="5">
    <source>
        <dbReference type="Proteomes" id="UP000187172"/>
    </source>
</evidence>
<dbReference type="InterPro" id="IPR000771">
    <property type="entry name" value="FBA_II"/>
</dbReference>
<feature type="binding site" evidence="2">
    <location>
        <begin position="247"/>
        <end position="250"/>
    </location>
    <ligand>
        <name>dihydroxyacetone phosphate</name>
        <dbReference type="ChEBI" id="CHEBI:57642"/>
    </ligand>
</feature>
<dbReference type="PIRSF" id="PIRSF001359">
    <property type="entry name" value="F_bP_aldolase_II"/>
    <property type="match status" value="1"/>
</dbReference>
<feature type="binding site" evidence="2">
    <location>
        <begin position="223"/>
        <end position="225"/>
    </location>
    <ligand>
        <name>dihydroxyacetone phosphate</name>
        <dbReference type="ChEBI" id="CHEBI:57642"/>
    </ligand>
</feature>
<dbReference type="Proteomes" id="UP000187172">
    <property type="component" value="Unassembled WGS sequence"/>
</dbReference>
<dbReference type="GO" id="GO:0005975">
    <property type="term" value="P:carbohydrate metabolic process"/>
    <property type="evidence" value="ECO:0007669"/>
    <property type="project" value="InterPro"/>
</dbReference>
<dbReference type="InterPro" id="IPR050246">
    <property type="entry name" value="Class_II_FBP_aldolase"/>
</dbReference>
<evidence type="ECO:0000256" key="1">
    <source>
        <dbReference type="PIRSR" id="PIRSR001359-1"/>
    </source>
</evidence>
<dbReference type="NCBIfam" id="TIGR00167">
    <property type="entry name" value="cbbA"/>
    <property type="match status" value="1"/>
</dbReference>
<feature type="binding site" evidence="3">
    <location>
        <position position="148"/>
    </location>
    <ligand>
        <name>Zn(2+)</name>
        <dbReference type="ChEBI" id="CHEBI:29105"/>
        <label>2</label>
    </ligand>
</feature>
<feature type="binding site" evidence="3">
    <location>
        <position position="193"/>
    </location>
    <ligand>
        <name>Zn(2+)</name>
        <dbReference type="ChEBI" id="CHEBI:29105"/>
        <label>1</label>
        <note>catalytic</note>
    </ligand>
</feature>
<dbReference type="Pfam" id="PF01116">
    <property type="entry name" value="F_bP_aldolase"/>
    <property type="match status" value="1"/>
</dbReference>
<feature type="binding site" evidence="3">
    <location>
        <position position="118"/>
    </location>
    <ligand>
        <name>Zn(2+)</name>
        <dbReference type="ChEBI" id="CHEBI:29105"/>
        <label>2</label>
    </ligand>
</feature>
<dbReference type="InterPro" id="IPR013785">
    <property type="entry name" value="Aldolase_TIM"/>
</dbReference>
<dbReference type="EMBL" id="MRTP01000010">
    <property type="protein sequence ID" value="OMF50495.1"/>
    <property type="molecule type" value="Genomic_DNA"/>
</dbReference>